<evidence type="ECO:0000313" key="4">
    <source>
        <dbReference type="Proteomes" id="UP000193450"/>
    </source>
</evidence>
<protein>
    <recommendedName>
        <fullName evidence="2">FHA domain-containing protein</fullName>
    </recommendedName>
</protein>
<dbReference type="RefSeq" id="WP_085758738.1">
    <property type="nucleotide sequence ID" value="NZ_CP019343.1"/>
</dbReference>
<dbReference type="InterPro" id="IPR000253">
    <property type="entry name" value="FHA_dom"/>
</dbReference>
<name>A0A1X9NBP4_9GAMM</name>
<proteinExistence type="predicted"/>
<dbReference type="Proteomes" id="UP000193450">
    <property type="component" value="Chromosome"/>
</dbReference>
<keyword evidence="1" id="KW-1133">Transmembrane helix</keyword>
<dbReference type="SMART" id="SM00240">
    <property type="entry name" value="FHA"/>
    <property type="match status" value="2"/>
</dbReference>
<gene>
    <name evidence="3" type="ORF">BST96_10940</name>
</gene>
<dbReference type="PANTHER" id="PTHR23308">
    <property type="entry name" value="NUCLEAR INHIBITOR OF PROTEIN PHOSPHATASE-1"/>
    <property type="match status" value="1"/>
</dbReference>
<keyword evidence="1" id="KW-0812">Transmembrane</keyword>
<dbReference type="Pfam" id="PF00498">
    <property type="entry name" value="FHA"/>
    <property type="match status" value="2"/>
</dbReference>
<evidence type="ECO:0000259" key="2">
    <source>
        <dbReference type="PROSITE" id="PS50006"/>
    </source>
</evidence>
<dbReference type="CDD" id="cd00060">
    <property type="entry name" value="FHA"/>
    <property type="match status" value="2"/>
</dbReference>
<evidence type="ECO:0000256" key="1">
    <source>
        <dbReference type="SAM" id="Phobius"/>
    </source>
</evidence>
<evidence type="ECO:0000313" key="3">
    <source>
        <dbReference type="EMBL" id="ARN74591.1"/>
    </source>
</evidence>
<dbReference type="PROSITE" id="PS50006">
    <property type="entry name" value="FHA_DOMAIN"/>
    <property type="match status" value="2"/>
</dbReference>
<reference evidence="3 4" key="1">
    <citation type="submission" date="2016-11" db="EMBL/GenBank/DDBJ databases">
        <title>Trade-off between light-utilization and light-protection in marine flavobacteria.</title>
        <authorList>
            <person name="Kumagai Y."/>
        </authorList>
    </citation>
    <scope>NUCLEOTIDE SEQUENCE [LARGE SCALE GENOMIC DNA]</scope>
    <source>
        <strain evidence="3 4">NBRC 107125</strain>
    </source>
</reference>
<dbReference type="OrthoDB" id="9815482at2"/>
<feature type="transmembrane region" description="Helical" evidence="1">
    <location>
        <begin position="299"/>
        <end position="320"/>
    </location>
</feature>
<dbReference type="KEGG" id="osg:BST96_10940"/>
<keyword evidence="4" id="KW-1185">Reference proteome</keyword>
<accession>A0A1X9NBP4</accession>
<sequence>MTSSDTPQASGIMLKSLDGEEPIELSGEMVVGRGSASDFVIDQERLSRKHARLSEGDGAVLVEDMGSTNGTFVNGNKVESPTLAKNGDVIKFDTFAYEVCVIGGVDATDATVSNAAVHEEVLEAKTQMFQAPKSWALDDNKSAEGTQVMSLDMLKQSAPPEAGEGNIAEDISTDVPVLVCTSGELQGKTFKFNTREKLTKWEIGRADSCEIQIDDGSVSTNHAQLIHEGRRWKLIDLMSANGTYVNDNKGLTSYLSSGDKVRFGQVEFIFKLNADGDTTDPVAKPVKEAKSAASSGGGLPTWVLAVGAFVVTAAVLYFVLG</sequence>
<dbReference type="InterPro" id="IPR008984">
    <property type="entry name" value="SMAD_FHA_dom_sf"/>
</dbReference>
<dbReference type="EMBL" id="CP019343">
    <property type="protein sequence ID" value="ARN74591.1"/>
    <property type="molecule type" value="Genomic_DNA"/>
</dbReference>
<dbReference type="SUPFAM" id="SSF49879">
    <property type="entry name" value="SMAD/FHA domain"/>
    <property type="match status" value="2"/>
</dbReference>
<dbReference type="Gene3D" id="2.60.200.20">
    <property type="match status" value="2"/>
</dbReference>
<dbReference type="InterPro" id="IPR050923">
    <property type="entry name" value="Cell_Proc_Reg/RNA_Proc"/>
</dbReference>
<dbReference type="AlphaFoldDB" id="A0A1X9NBP4"/>
<feature type="domain" description="FHA" evidence="2">
    <location>
        <begin position="201"/>
        <end position="250"/>
    </location>
</feature>
<organism evidence="3 4">
    <name type="scientific">Oceanicoccus sagamiensis</name>
    <dbReference type="NCBI Taxonomy" id="716816"/>
    <lineage>
        <taxon>Bacteria</taxon>
        <taxon>Pseudomonadati</taxon>
        <taxon>Pseudomonadota</taxon>
        <taxon>Gammaproteobacteria</taxon>
        <taxon>Cellvibrionales</taxon>
        <taxon>Spongiibacteraceae</taxon>
        <taxon>Oceanicoccus</taxon>
    </lineage>
</organism>
<keyword evidence="1" id="KW-0472">Membrane</keyword>
<feature type="domain" description="FHA" evidence="2">
    <location>
        <begin position="29"/>
        <end position="78"/>
    </location>
</feature>
<dbReference type="STRING" id="716816.BST96_10940"/>